<accession>A0A427B355</accession>
<gene>
    <name evidence="1" type="ORF">B296_00016954</name>
</gene>
<name>A0A427B355_ENSVE</name>
<evidence type="ECO:0000313" key="2">
    <source>
        <dbReference type="Proteomes" id="UP000287651"/>
    </source>
</evidence>
<comment type="caution">
    <text evidence="1">The sequence shown here is derived from an EMBL/GenBank/DDBJ whole genome shotgun (WGS) entry which is preliminary data.</text>
</comment>
<proteinExistence type="predicted"/>
<dbReference type="EMBL" id="AMZH03000604">
    <property type="protein sequence ID" value="RRT82890.1"/>
    <property type="molecule type" value="Genomic_DNA"/>
</dbReference>
<dbReference type="AlphaFoldDB" id="A0A427B355"/>
<reference evidence="1 2" key="1">
    <citation type="journal article" date="2014" name="Agronomy (Basel)">
        <title>A Draft Genome Sequence for Ensete ventricosum, the Drought-Tolerant Tree Against Hunger.</title>
        <authorList>
            <person name="Harrison J."/>
            <person name="Moore K.A."/>
            <person name="Paszkiewicz K."/>
            <person name="Jones T."/>
            <person name="Grant M."/>
            <person name="Ambacheew D."/>
            <person name="Muzemil S."/>
            <person name="Studholme D.J."/>
        </authorList>
    </citation>
    <scope>NUCLEOTIDE SEQUENCE [LARGE SCALE GENOMIC DNA]</scope>
</reference>
<evidence type="ECO:0000313" key="1">
    <source>
        <dbReference type="EMBL" id="RRT82890.1"/>
    </source>
</evidence>
<protein>
    <submittedName>
        <fullName evidence="1">Uncharacterized protein</fullName>
    </submittedName>
</protein>
<dbReference type="Proteomes" id="UP000287651">
    <property type="component" value="Unassembled WGS sequence"/>
</dbReference>
<sequence length="155" mass="17482">MSSTPNICCSWSMESSSLEKHESCHSTCFMQELSQLLESCRCKRKPKSRRGRERVCVGAIVLNLEMRSPMALAMICRNRRQRHSEIQGGRRSPCVLALGAWFSALIQGQKKQPHLAMVTEEERMPQPRARRPFRICAVEALVAGASSTDSDQKMS</sequence>
<organism evidence="1 2">
    <name type="scientific">Ensete ventricosum</name>
    <name type="common">Abyssinian banana</name>
    <name type="synonym">Musa ensete</name>
    <dbReference type="NCBI Taxonomy" id="4639"/>
    <lineage>
        <taxon>Eukaryota</taxon>
        <taxon>Viridiplantae</taxon>
        <taxon>Streptophyta</taxon>
        <taxon>Embryophyta</taxon>
        <taxon>Tracheophyta</taxon>
        <taxon>Spermatophyta</taxon>
        <taxon>Magnoliopsida</taxon>
        <taxon>Liliopsida</taxon>
        <taxon>Zingiberales</taxon>
        <taxon>Musaceae</taxon>
        <taxon>Ensete</taxon>
    </lineage>
</organism>